<keyword evidence="3" id="KW-1185">Reference proteome</keyword>
<dbReference type="KEGG" id="mor:MOC_2315"/>
<dbReference type="STRING" id="693986.MOC_2315"/>
<proteinExistence type="predicted"/>
<organism evidence="2 3">
    <name type="scientific">Methylobacterium oryzae CBMB20</name>
    <dbReference type="NCBI Taxonomy" id="693986"/>
    <lineage>
        <taxon>Bacteria</taxon>
        <taxon>Pseudomonadati</taxon>
        <taxon>Pseudomonadota</taxon>
        <taxon>Alphaproteobacteria</taxon>
        <taxon>Hyphomicrobiales</taxon>
        <taxon>Methylobacteriaceae</taxon>
        <taxon>Methylobacterium</taxon>
    </lineage>
</organism>
<name>A0A089NU38_9HYPH</name>
<dbReference type="HOGENOM" id="CLU_3100734_0_0_5"/>
<evidence type="ECO:0000256" key="1">
    <source>
        <dbReference type="SAM" id="MobiDB-lite"/>
    </source>
</evidence>
<dbReference type="AlphaFoldDB" id="A0A089NU38"/>
<protein>
    <submittedName>
        <fullName evidence="2">Protein of unassigned function</fullName>
    </submittedName>
</protein>
<sequence>MGLPGLCDGHLAPEAADPGAPVRLRRTIRRPDQKLNDARVQVIFENRPMEV</sequence>
<reference evidence="2 3" key="1">
    <citation type="journal article" date="2014" name="PLoS ONE">
        <title>Genome Information of Methylobacterium oryzae, a Plant-Probiotic Methylotroph in the Phyllosphere.</title>
        <authorList>
            <person name="Kwak M.J."/>
            <person name="Jeong H."/>
            <person name="Madhaiyan M."/>
            <person name="Lee Y."/>
            <person name="Sa T.M."/>
            <person name="Oh T.K."/>
            <person name="Kim J.F."/>
        </authorList>
    </citation>
    <scope>NUCLEOTIDE SEQUENCE [LARGE SCALE GENOMIC DNA]</scope>
    <source>
        <strain evidence="2 3">CBMB20</strain>
    </source>
</reference>
<evidence type="ECO:0000313" key="2">
    <source>
        <dbReference type="EMBL" id="AIQ90070.1"/>
    </source>
</evidence>
<evidence type="ECO:0000313" key="3">
    <source>
        <dbReference type="Proteomes" id="UP000029492"/>
    </source>
</evidence>
<feature type="region of interest" description="Disordered" evidence="1">
    <location>
        <begin position="1"/>
        <end position="24"/>
    </location>
</feature>
<dbReference type="EMBL" id="CP003811">
    <property type="protein sequence ID" value="AIQ90070.1"/>
    <property type="molecule type" value="Genomic_DNA"/>
</dbReference>
<accession>A0A089NU38</accession>
<dbReference type="Proteomes" id="UP000029492">
    <property type="component" value="Chromosome"/>
</dbReference>
<gene>
    <name evidence="2" type="ORF">MOC_2315</name>
</gene>